<protein>
    <submittedName>
        <fullName evidence="1">BH2959 protein</fullName>
    </submittedName>
</protein>
<dbReference type="HOGENOM" id="CLU_2912784_0_0_9"/>
<dbReference type="Proteomes" id="UP000001258">
    <property type="component" value="Chromosome"/>
</dbReference>
<accession>Q9K8P4</accession>
<organism evidence="1 2">
    <name type="scientific">Halalkalibacterium halodurans (strain ATCC BAA-125 / DSM 18197 / FERM 7344 / JCM 9153 / C-125)</name>
    <name type="common">Bacillus halodurans</name>
    <dbReference type="NCBI Taxonomy" id="272558"/>
    <lineage>
        <taxon>Bacteria</taxon>
        <taxon>Bacillati</taxon>
        <taxon>Bacillota</taxon>
        <taxon>Bacilli</taxon>
        <taxon>Bacillales</taxon>
        <taxon>Bacillaceae</taxon>
        <taxon>Halalkalibacterium (ex Joshi et al. 2022)</taxon>
    </lineage>
</organism>
<gene>
    <name evidence="1" type="ordered locus">BH2959</name>
</gene>
<evidence type="ECO:0000313" key="2">
    <source>
        <dbReference type="Proteomes" id="UP000001258"/>
    </source>
</evidence>
<proteinExistence type="predicted"/>
<dbReference type="AlphaFoldDB" id="Q9K8P4"/>
<dbReference type="KEGG" id="bha:BH2959"/>
<evidence type="ECO:0000313" key="1">
    <source>
        <dbReference type="EMBL" id="BAB06678.1"/>
    </source>
</evidence>
<dbReference type="EMBL" id="BA000004">
    <property type="protein sequence ID" value="BAB06678.1"/>
    <property type="molecule type" value="Genomic_DNA"/>
</dbReference>
<dbReference type="PIR" id="G84019">
    <property type="entry name" value="G84019"/>
</dbReference>
<dbReference type="STRING" id="272558.gene:10728869"/>
<sequence length="61" mass="7298">MGVVVKFEKAKMQSLLEHDRFLRETYNDTIQVMDEEEALRLLYDVMILKEPLQQNAYLHLT</sequence>
<keyword evidence="2" id="KW-1185">Reference proteome</keyword>
<name>Q9K8P4_HALH5</name>
<reference evidence="1 2" key="1">
    <citation type="journal article" date="2000" name="Nucleic Acids Res.">
        <title>Complete genome sequence of the alkaliphilic bacterium Bacillus halodurans and genomic sequence comparison with Bacillus subtilis.</title>
        <authorList>
            <person name="Takami H."/>
            <person name="Nakasone K."/>
            <person name="Takaki Y."/>
            <person name="Maeno G."/>
            <person name="Sasaki R."/>
            <person name="Masui N."/>
            <person name="Fuji F."/>
            <person name="Hirama C."/>
            <person name="Nakamura Y."/>
            <person name="Ogasawara N."/>
            <person name="Kuhara S."/>
            <person name="Horikoshi K."/>
        </authorList>
    </citation>
    <scope>NUCLEOTIDE SEQUENCE [LARGE SCALE GENOMIC DNA]</scope>
    <source>
        <strain evidence="2">ATCC BAA-125 / DSM 18197 / FERM 7344 / JCM 9153 / C-125</strain>
    </source>
</reference>